<protein>
    <submittedName>
        <fullName evidence="8">Ferredoxin</fullName>
    </submittedName>
</protein>
<dbReference type="EMBL" id="JZDQ02000007">
    <property type="protein sequence ID" value="OIJ27647.1"/>
    <property type="molecule type" value="Genomic_DNA"/>
</dbReference>
<evidence type="ECO:0000256" key="5">
    <source>
        <dbReference type="ARBA" id="ARBA00023004"/>
    </source>
</evidence>
<evidence type="ECO:0000313" key="8">
    <source>
        <dbReference type="EMBL" id="OIJ27647.1"/>
    </source>
</evidence>
<evidence type="ECO:0000256" key="6">
    <source>
        <dbReference type="ARBA" id="ARBA00023014"/>
    </source>
</evidence>
<dbReference type="Pfam" id="PF13459">
    <property type="entry name" value="Fer4_15"/>
    <property type="match status" value="1"/>
</dbReference>
<dbReference type="InterPro" id="IPR051269">
    <property type="entry name" value="Fe-S_cluster_ET"/>
</dbReference>
<evidence type="ECO:0000256" key="1">
    <source>
        <dbReference type="ARBA" id="ARBA00001927"/>
    </source>
</evidence>
<dbReference type="PANTHER" id="PTHR36923">
    <property type="entry name" value="FERREDOXIN"/>
    <property type="match status" value="1"/>
</dbReference>
<evidence type="ECO:0000256" key="3">
    <source>
        <dbReference type="ARBA" id="ARBA00022723"/>
    </source>
</evidence>
<reference evidence="8" key="1">
    <citation type="submission" date="2016-10" db="EMBL/GenBank/DDBJ databases">
        <title>Draft Genome Sequence of Nocardioides luteus Strain BAFB, an Alkane-Degrading Bacterium Isolated from JP-7 Polluted Soil.</title>
        <authorList>
            <person name="Brown L."/>
            <person name="Ruiz O.N."/>
            <person name="Gunasekera T."/>
        </authorList>
    </citation>
    <scope>NUCLEOTIDE SEQUENCE [LARGE SCALE GENOMIC DNA]</scope>
    <source>
        <strain evidence="8">BAFB</strain>
    </source>
</reference>
<keyword evidence="5" id="KW-0408">Iron</keyword>
<keyword evidence="3" id="KW-0479">Metal-binding</keyword>
<keyword evidence="6" id="KW-0411">Iron-sulfur</keyword>
<dbReference type="GO" id="GO:0046872">
    <property type="term" value="F:metal ion binding"/>
    <property type="evidence" value="ECO:0007669"/>
    <property type="project" value="UniProtKB-KW"/>
</dbReference>
<evidence type="ECO:0000256" key="2">
    <source>
        <dbReference type="ARBA" id="ARBA00022448"/>
    </source>
</evidence>
<dbReference type="STRING" id="1844.UG56_006485"/>
<evidence type="ECO:0000256" key="4">
    <source>
        <dbReference type="ARBA" id="ARBA00022982"/>
    </source>
</evidence>
<name>A0A1J4N9J2_9ACTN</name>
<comment type="cofactor">
    <cofactor evidence="1">
        <name>[3Fe-4S] cluster</name>
        <dbReference type="ChEBI" id="CHEBI:21137"/>
    </cofactor>
</comment>
<dbReference type="AlphaFoldDB" id="A0A1J4N9J2"/>
<proteinExistence type="predicted"/>
<evidence type="ECO:0000256" key="7">
    <source>
        <dbReference type="ARBA" id="ARBA00023291"/>
    </source>
</evidence>
<dbReference type="RefSeq" id="WP_045552105.1">
    <property type="nucleotide sequence ID" value="NZ_JZDQ02000007.1"/>
</dbReference>
<gene>
    <name evidence="8" type="ORF">UG56_006485</name>
</gene>
<keyword evidence="7" id="KW-0003">3Fe-4S</keyword>
<dbReference type="Gene3D" id="3.30.70.20">
    <property type="match status" value="1"/>
</dbReference>
<dbReference type="GO" id="GO:0051538">
    <property type="term" value="F:3 iron, 4 sulfur cluster binding"/>
    <property type="evidence" value="ECO:0007669"/>
    <property type="project" value="UniProtKB-KW"/>
</dbReference>
<keyword evidence="2" id="KW-0813">Transport</keyword>
<sequence length="64" mass="6739">MSAIEADKTVCEGIGMCEAQADDYFQVGDDGLVDVLTAEVPESDRGYVRAAVDSCPVSALRLKG</sequence>
<comment type="caution">
    <text evidence="8">The sequence shown here is derived from an EMBL/GenBank/DDBJ whole genome shotgun (WGS) entry which is preliminary data.</text>
</comment>
<dbReference type="SUPFAM" id="SSF54862">
    <property type="entry name" value="4Fe-4S ferredoxins"/>
    <property type="match status" value="1"/>
</dbReference>
<dbReference type="Proteomes" id="UP000033772">
    <property type="component" value="Unassembled WGS sequence"/>
</dbReference>
<accession>A0A1J4N9J2</accession>
<evidence type="ECO:0000313" key="9">
    <source>
        <dbReference type="Proteomes" id="UP000033772"/>
    </source>
</evidence>
<keyword evidence="9" id="KW-1185">Reference proteome</keyword>
<keyword evidence="4" id="KW-0249">Electron transport</keyword>
<dbReference type="OrthoDB" id="9803319at2"/>
<organism evidence="8 9">
    <name type="scientific">Nocardioides luteus</name>
    <dbReference type="NCBI Taxonomy" id="1844"/>
    <lineage>
        <taxon>Bacteria</taxon>
        <taxon>Bacillati</taxon>
        <taxon>Actinomycetota</taxon>
        <taxon>Actinomycetes</taxon>
        <taxon>Propionibacteriales</taxon>
        <taxon>Nocardioidaceae</taxon>
        <taxon>Nocardioides</taxon>
    </lineage>
</organism>
<dbReference type="PANTHER" id="PTHR36923:SF3">
    <property type="entry name" value="FERREDOXIN"/>
    <property type="match status" value="1"/>
</dbReference>